<keyword evidence="2" id="KW-1185">Reference proteome</keyword>
<evidence type="ECO:0008006" key="3">
    <source>
        <dbReference type="Google" id="ProtNLM"/>
    </source>
</evidence>
<evidence type="ECO:0000313" key="2">
    <source>
        <dbReference type="Proteomes" id="UP000245507"/>
    </source>
</evidence>
<dbReference type="RefSeq" id="WP_109696391.1">
    <property type="nucleotide sequence ID" value="NZ_QGDD01000009.1"/>
</dbReference>
<comment type="caution">
    <text evidence="1">The sequence shown here is derived from an EMBL/GenBank/DDBJ whole genome shotgun (WGS) entry which is preliminary data.</text>
</comment>
<evidence type="ECO:0000313" key="1">
    <source>
        <dbReference type="EMBL" id="PWN01481.1"/>
    </source>
</evidence>
<dbReference type="Proteomes" id="UP000245507">
    <property type="component" value="Unassembled WGS sequence"/>
</dbReference>
<dbReference type="Pfam" id="PF20544">
    <property type="entry name" value="DUF6758"/>
    <property type="match status" value="1"/>
</dbReference>
<organism evidence="1 2">
    <name type="scientific">Nocardioides silvaticus</name>
    <dbReference type="NCBI Taxonomy" id="2201891"/>
    <lineage>
        <taxon>Bacteria</taxon>
        <taxon>Bacillati</taxon>
        <taxon>Actinomycetota</taxon>
        <taxon>Actinomycetes</taxon>
        <taxon>Propionibacteriales</taxon>
        <taxon>Nocardioidaceae</taxon>
        <taxon>Nocardioides</taxon>
    </lineage>
</organism>
<sequence>MSLRVGCPRCPAPVAETGDGGWSCPEHGVVVPLWRPDAASYDDFAAHLGHAGSFPTYLPWPLGPGWTVTDFATVAAEERGPRATMTCVSGTSALDGPVDVIVVSEEPGTGLGARIAGVSPAGRVDPGDEVGEGPPSVKVRIGSFPVGLWPVSVSSAAGEWDRSVVAGEAEGRWLWLVLRPASAVLLLRDDWILRDVSETGPQLVALPFGGPAPSW</sequence>
<reference evidence="1 2" key="1">
    <citation type="submission" date="2018-05" db="EMBL/GenBank/DDBJ databases">
        <title>Nocardioides silvaticus genome.</title>
        <authorList>
            <person name="Li C."/>
            <person name="Wang G."/>
        </authorList>
    </citation>
    <scope>NUCLEOTIDE SEQUENCE [LARGE SCALE GENOMIC DNA]</scope>
    <source>
        <strain evidence="1 2">CCTCC AB 2018079</strain>
    </source>
</reference>
<name>A0A316TDD1_9ACTN</name>
<accession>A0A316TDD1</accession>
<proteinExistence type="predicted"/>
<dbReference type="AlphaFoldDB" id="A0A316TDD1"/>
<protein>
    <recommendedName>
        <fullName evidence="3">Phosphotransacetylase</fullName>
    </recommendedName>
</protein>
<gene>
    <name evidence="1" type="ORF">DJ010_18195</name>
</gene>
<dbReference type="InterPro" id="IPR046646">
    <property type="entry name" value="DUF6758"/>
</dbReference>
<dbReference type="OrthoDB" id="5179979at2"/>
<dbReference type="EMBL" id="QGDD01000009">
    <property type="protein sequence ID" value="PWN01481.1"/>
    <property type="molecule type" value="Genomic_DNA"/>
</dbReference>